<comment type="subcellular location">
    <subcellularLocation>
        <location evidence="2">Cytoplasm</location>
        <location evidence="2">P-body</location>
    </subcellularLocation>
    <subcellularLocation>
        <location evidence="1">Nucleus</location>
    </subcellularLocation>
</comment>
<dbReference type="OrthoDB" id="9423182at2759"/>
<dbReference type="GO" id="GO:0043022">
    <property type="term" value="F:ribosome binding"/>
    <property type="evidence" value="ECO:0000318"/>
    <property type="project" value="GO_Central"/>
</dbReference>
<name>H9G7Z7_ANOCA</name>
<keyword evidence="7" id="KW-0175">Coiled coil</keyword>
<reference evidence="8" key="2">
    <citation type="submission" date="2025-08" db="UniProtKB">
        <authorList>
            <consortium name="Ensembl"/>
        </authorList>
    </citation>
    <scope>IDENTIFICATION</scope>
</reference>
<evidence type="ECO:0000256" key="5">
    <source>
        <dbReference type="ARBA" id="ARBA00022884"/>
    </source>
</evidence>
<dbReference type="GO" id="GO:0075523">
    <property type="term" value="P:viral translational frameshifting"/>
    <property type="evidence" value="ECO:0000318"/>
    <property type="project" value="GO_Central"/>
</dbReference>
<comment type="similarity">
    <text evidence="3">Belongs to the SHFL family.</text>
</comment>
<dbReference type="PANTHER" id="PTHR16135:SF2">
    <property type="entry name" value="SHIFTLESS ANTIVIRAL INHIBITOR OF RIBOSOMAL FRAMESHIFTING PROTEIN"/>
    <property type="match status" value="1"/>
</dbReference>
<protein>
    <submittedName>
        <fullName evidence="8">Shiftless antiviral inhibitor of ribosomal frameshifting</fullName>
    </submittedName>
</protein>
<dbReference type="PANTHER" id="PTHR16135">
    <property type="entry name" value="REPRESSOR OF YIELD OF DENV PROTEIN"/>
    <property type="match status" value="1"/>
</dbReference>
<dbReference type="HOGENOM" id="CLU_087318_0_0_1"/>
<sequence>MDHSRQEEVELEKSVRRLREKFHGKVDIPDAVVLMRQFSNNHDLACKRIILCKDELDDEPDMDPEGRGRLGNDPVAQKVMDKLKKEEERKKQASDNENDKIKDIAQQLKVLSLTEENLRMFNQAKNNQILTRDRQFACQPCDIMWWRRVPKRKEVSRCHRCGTCYDPVPCKKMWGYAEFECPSCQRTFKGFGQMEVPSPCFGCHNTVFPSRILPPRRTQGPRSRHQHSCFAEDCFNRREPHVPGTHCVHPQSLRRNRLPKVLFPSEEHDSTGSTVDTCVSQGSLQVDLDYLILEDLEEVDEEEDGGSSI</sequence>
<evidence type="ECO:0000256" key="3">
    <source>
        <dbReference type="ARBA" id="ARBA00005469"/>
    </source>
</evidence>
<keyword evidence="9" id="KW-1185">Reference proteome</keyword>
<dbReference type="Ensembl" id="ENSACAT00000003735.4">
    <property type="protein sequence ID" value="ENSACAP00000003646.3"/>
    <property type="gene ID" value="ENSACAG00000003734.4"/>
</dbReference>
<reference evidence="8" key="3">
    <citation type="submission" date="2025-09" db="UniProtKB">
        <authorList>
            <consortium name="Ensembl"/>
        </authorList>
    </citation>
    <scope>IDENTIFICATION</scope>
</reference>
<dbReference type="GO" id="GO:0000932">
    <property type="term" value="C:P-body"/>
    <property type="evidence" value="ECO:0007669"/>
    <property type="project" value="UniProtKB-SubCell"/>
</dbReference>
<dbReference type="GO" id="GO:0006449">
    <property type="term" value="P:regulation of translational termination"/>
    <property type="evidence" value="ECO:0007669"/>
    <property type="project" value="Ensembl"/>
</dbReference>
<reference evidence="8" key="1">
    <citation type="submission" date="2009-12" db="EMBL/GenBank/DDBJ databases">
        <title>The Genome Sequence of Anolis carolinensis (Green Anole Lizard).</title>
        <authorList>
            <consortium name="The Genome Sequencing Platform"/>
            <person name="Di Palma F."/>
            <person name="Alfoldi J."/>
            <person name="Heiman D."/>
            <person name="Young S."/>
            <person name="Grabherr M."/>
            <person name="Johnson J."/>
            <person name="Lander E.S."/>
            <person name="Lindblad-Toh K."/>
        </authorList>
    </citation>
    <scope>NUCLEOTIDE SEQUENCE [LARGE SCALE GENOMIC DNA]</scope>
    <source>
        <strain evidence="8">JBL SC #1</strain>
    </source>
</reference>
<dbReference type="AlphaFoldDB" id="H9G7Z7"/>
<dbReference type="GO" id="GO:0045071">
    <property type="term" value="P:negative regulation of viral genome replication"/>
    <property type="evidence" value="ECO:0007669"/>
    <property type="project" value="Ensembl"/>
</dbReference>
<accession>H9G7Z7</accession>
<organism evidence="8 9">
    <name type="scientific">Anolis carolinensis</name>
    <name type="common">Green anole</name>
    <name type="synonym">American chameleon</name>
    <dbReference type="NCBI Taxonomy" id="28377"/>
    <lineage>
        <taxon>Eukaryota</taxon>
        <taxon>Metazoa</taxon>
        <taxon>Chordata</taxon>
        <taxon>Craniata</taxon>
        <taxon>Vertebrata</taxon>
        <taxon>Euteleostomi</taxon>
        <taxon>Lepidosauria</taxon>
        <taxon>Squamata</taxon>
        <taxon>Bifurcata</taxon>
        <taxon>Unidentata</taxon>
        <taxon>Episquamata</taxon>
        <taxon>Toxicofera</taxon>
        <taxon>Iguania</taxon>
        <taxon>Dactyloidae</taxon>
        <taxon>Anolis</taxon>
    </lineage>
</organism>
<dbReference type="GeneTree" id="ENSGT00390000005065"/>
<dbReference type="GO" id="GO:0035456">
    <property type="term" value="P:response to interferon-beta"/>
    <property type="evidence" value="ECO:0007669"/>
    <property type="project" value="Ensembl"/>
</dbReference>
<dbReference type="GO" id="GO:0034341">
    <property type="term" value="P:response to type II interferon"/>
    <property type="evidence" value="ECO:0007669"/>
    <property type="project" value="Ensembl"/>
</dbReference>
<dbReference type="InParanoid" id="H9G7Z7"/>
<dbReference type="GO" id="GO:0051607">
    <property type="term" value="P:defense response to virus"/>
    <property type="evidence" value="ECO:0007669"/>
    <property type="project" value="Ensembl"/>
</dbReference>
<dbReference type="GO" id="GO:2001125">
    <property type="term" value="P:negative regulation of translational frameshifting"/>
    <property type="evidence" value="ECO:0007669"/>
    <property type="project" value="Ensembl"/>
</dbReference>
<dbReference type="InterPro" id="IPR026795">
    <property type="entry name" value="SHFL"/>
</dbReference>
<dbReference type="CTD" id="55337"/>
<keyword evidence="5" id="KW-0694">RNA-binding</keyword>
<dbReference type="Bgee" id="ENSACAG00000003734">
    <property type="expression patterns" value="Expressed in liver and 8 other cell types or tissues"/>
</dbReference>
<evidence type="ECO:0000256" key="7">
    <source>
        <dbReference type="SAM" id="Coils"/>
    </source>
</evidence>
<dbReference type="GO" id="GO:0005829">
    <property type="term" value="C:cytosol"/>
    <property type="evidence" value="ECO:0007669"/>
    <property type="project" value="Ensembl"/>
</dbReference>
<dbReference type="GO" id="GO:1990825">
    <property type="term" value="F:sequence-specific mRNA binding"/>
    <property type="evidence" value="ECO:0000318"/>
    <property type="project" value="GO_Central"/>
</dbReference>
<evidence type="ECO:0000256" key="1">
    <source>
        <dbReference type="ARBA" id="ARBA00004123"/>
    </source>
</evidence>
<gene>
    <name evidence="8" type="primary">SHFL</name>
</gene>
<evidence type="ECO:0000256" key="2">
    <source>
        <dbReference type="ARBA" id="ARBA00004201"/>
    </source>
</evidence>
<evidence type="ECO:0000256" key="6">
    <source>
        <dbReference type="ARBA" id="ARBA00023242"/>
    </source>
</evidence>
<dbReference type="GO" id="GO:0045087">
    <property type="term" value="P:innate immune response"/>
    <property type="evidence" value="ECO:0000318"/>
    <property type="project" value="GO_Central"/>
</dbReference>
<proteinExistence type="inferred from homology"/>
<dbReference type="GO" id="GO:0034340">
    <property type="term" value="P:response to type I interferon"/>
    <property type="evidence" value="ECO:0007669"/>
    <property type="project" value="Ensembl"/>
</dbReference>
<dbReference type="eggNOG" id="ENOG502QVND">
    <property type="taxonomic scope" value="Eukaryota"/>
</dbReference>
<evidence type="ECO:0000313" key="9">
    <source>
        <dbReference type="Proteomes" id="UP000001646"/>
    </source>
</evidence>
<dbReference type="Pfam" id="PF15135">
    <property type="entry name" value="UPF0515"/>
    <property type="match status" value="1"/>
</dbReference>
<evidence type="ECO:0000313" key="8">
    <source>
        <dbReference type="Ensembl" id="ENSACAP00000003646.3"/>
    </source>
</evidence>
<keyword evidence="6" id="KW-0539">Nucleus</keyword>
<keyword evidence="4" id="KW-0963">Cytoplasm</keyword>
<dbReference type="GeneID" id="100564940"/>
<feature type="coiled-coil region" evidence="7">
    <location>
        <begin position="76"/>
        <end position="104"/>
    </location>
</feature>
<evidence type="ECO:0000256" key="4">
    <source>
        <dbReference type="ARBA" id="ARBA00022490"/>
    </source>
</evidence>
<dbReference type="GO" id="GO:0005654">
    <property type="term" value="C:nucleoplasm"/>
    <property type="evidence" value="ECO:0007669"/>
    <property type="project" value="Ensembl"/>
</dbReference>
<dbReference type="GO" id="GO:0034342">
    <property type="term" value="P:response to type III interferon"/>
    <property type="evidence" value="ECO:0007669"/>
    <property type="project" value="Ensembl"/>
</dbReference>
<dbReference type="Proteomes" id="UP000001646">
    <property type="component" value="Unplaced"/>
</dbReference>